<dbReference type="AlphaFoldDB" id="A0A428NXY9"/>
<reference evidence="3 4" key="1">
    <citation type="submission" date="2017-06" db="EMBL/GenBank/DDBJ databases">
        <title>Comparative genomic analysis of Ambrosia Fusariam Clade fungi.</title>
        <authorList>
            <person name="Stajich J.E."/>
            <person name="Carrillo J."/>
            <person name="Kijimoto T."/>
            <person name="Eskalen A."/>
            <person name="O'Donnell K."/>
            <person name="Kasson M."/>
        </authorList>
    </citation>
    <scope>NUCLEOTIDE SEQUENCE [LARGE SCALE GENOMIC DNA]</scope>
    <source>
        <strain evidence="3 4">NRRL62584</strain>
    </source>
</reference>
<dbReference type="OrthoDB" id="4405280at2759"/>
<organism evidence="3 4">
    <name type="scientific">Fusarium duplospermum</name>
    <dbReference type="NCBI Taxonomy" id="1325734"/>
    <lineage>
        <taxon>Eukaryota</taxon>
        <taxon>Fungi</taxon>
        <taxon>Dikarya</taxon>
        <taxon>Ascomycota</taxon>
        <taxon>Pezizomycotina</taxon>
        <taxon>Sordariomycetes</taxon>
        <taxon>Hypocreomycetidae</taxon>
        <taxon>Hypocreales</taxon>
        <taxon>Nectriaceae</taxon>
        <taxon>Fusarium</taxon>
        <taxon>Fusarium solani species complex</taxon>
    </lineage>
</organism>
<keyword evidence="2" id="KW-0732">Signal</keyword>
<name>A0A428NXY9_9HYPO</name>
<feature type="chain" id="PRO_5019109584" evidence="2">
    <location>
        <begin position="22"/>
        <end position="366"/>
    </location>
</feature>
<proteinExistence type="predicted"/>
<feature type="region of interest" description="Disordered" evidence="1">
    <location>
        <begin position="174"/>
        <end position="205"/>
    </location>
</feature>
<sequence>MDSKLRLAFAASTFQFWLAHALQHPTAICSTSLTYVQLQPVHILVEKPIQLSASITSNTTIAVDDTLTVTVTNAPLILVTELTQYETITTILKSLCDERGNCWQDPDITNLGLSYSTINALVSLSEQEDDTPGDSTPTTTEIKDSHVPESSTEITNLAVFSNLAHITATLSSSAESGAAAEQHGQGQTYQEDLDNHSNTANDDNSAGTVNVVNLDEATISIPTIPFSQDSTDASRSERQASVITSSPIEGHFDLRSTSAAVERSSIYLDHGSSSNFSPTTFINSNAGTYRTTNCGPIHLGFTNLGVSGYRVPSLSVNHPGIRYLRNVSIRIRDSISISIRGAGIRKDVSHTPINIGVNNCSITRFY</sequence>
<accession>A0A428NXY9</accession>
<keyword evidence="4" id="KW-1185">Reference proteome</keyword>
<evidence type="ECO:0000313" key="4">
    <source>
        <dbReference type="Proteomes" id="UP000288168"/>
    </source>
</evidence>
<comment type="caution">
    <text evidence="3">The sequence shown here is derived from an EMBL/GenBank/DDBJ whole genome shotgun (WGS) entry which is preliminary data.</text>
</comment>
<feature type="compositionally biased region" description="Polar residues" evidence="1">
    <location>
        <begin position="196"/>
        <end position="205"/>
    </location>
</feature>
<evidence type="ECO:0000313" key="3">
    <source>
        <dbReference type="EMBL" id="RSL45666.1"/>
    </source>
</evidence>
<protein>
    <submittedName>
        <fullName evidence="3">Uncharacterized protein</fullName>
    </submittedName>
</protein>
<evidence type="ECO:0000256" key="2">
    <source>
        <dbReference type="SAM" id="SignalP"/>
    </source>
</evidence>
<dbReference type="EMBL" id="NKCI01000257">
    <property type="protein sequence ID" value="RSL45666.1"/>
    <property type="molecule type" value="Genomic_DNA"/>
</dbReference>
<dbReference type="Proteomes" id="UP000288168">
    <property type="component" value="Unassembled WGS sequence"/>
</dbReference>
<feature type="region of interest" description="Disordered" evidence="1">
    <location>
        <begin position="125"/>
        <end position="150"/>
    </location>
</feature>
<feature type="signal peptide" evidence="2">
    <location>
        <begin position="1"/>
        <end position="21"/>
    </location>
</feature>
<feature type="compositionally biased region" description="Low complexity" evidence="1">
    <location>
        <begin position="174"/>
        <end position="187"/>
    </location>
</feature>
<evidence type="ECO:0000256" key="1">
    <source>
        <dbReference type="SAM" id="MobiDB-lite"/>
    </source>
</evidence>
<gene>
    <name evidence="3" type="ORF">CEP54_014187</name>
</gene>